<dbReference type="Gene3D" id="1.50.10.100">
    <property type="entry name" value="Chondroitin AC/alginate lyase"/>
    <property type="match status" value="1"/>
</dbReference>
<feature type="chain" id="PRO_5010418810" evidence="3">
    <location>
        <begin position="23"/>
        <end position="370"/>
    </location>
</feature>
<dbReference type="InterPro" id="IPR008397">
    <property type="entry name" value="Alginate_lyase_dom"/>
</dbReference>
<dbReference type="Proteomes" id="UP000182258">
    <property type="component" value="Unassembled WGS sequence"/>
</dbReference>
<dbReference type="RefSeq" id="WP_046170028.1">
    <property type="nucleotide sequence ID" value="NZ_FOMB01000026.1"/>
</dbReference>
<dbReference type="GO" id="GO:0042597">
    <property type="term" value="C:periplasmic space"/>
    <property type="evidence" value="ECO:0007669"/>
    <property type="project" value="InterPro"/>
</dbReference>
<organism evidence="6 8">
    <name type="scientific">Devosia psychrophila</name>
    <dbReference type="NCBI Taxonomy" id="728005"/>
    <lineage>
        <taxon>Bacteria</taxon>
        <taxon>Pseudomonadati</taxon>
        <taxon>Pseudomonadota</taxon>
        <taxon>Alphaproteobacteria</taxon>
        <taxon>Hyphomicrobiales</taxon>
        <taxon>Devosiaceae</taxon>
        <taxon>Devosia</taxon>
    </lineage>
</organism>
<reference evidence="5 7" key="1">
    <citation type="submission" date="2015-03" db="EMBL/GenBank/DDBJ databases">
        <authorList>
            <person name="Lepp D."/>
            <person name="Hassan Y.I."/>
            <person name="Li X.-Z."/>
            <person name="Zhou T."/>
        </authorList>
    </citation>
    <scope>NUCLEOTIDE SEQUENCE [LARGE SCALE GENOMIC DNA]</scope>
    <source>
        <strain evidence="5 7">Cr7-05</strain>
    </source>
</reference>
<dbReference type="AlphaFoldDB" id="A0A0F5Q1J4"/>
<evidence type="ECO:0000256" key="1">
    <source>
        <dbReference type="ARBA" id="ARBA00022729"/>
    </source>
</evidence>
<name>A0A0F5Q1J4_9HYPH</name>
<feature type="domain" description="Alginate lyase" evidence="4">
    <location>
        <begin position="84"/>
        <end position="283"/>
    </location>
</feature>
<sequence length="370" mass="40001">MNLGRSTLAAIALASACSAVNAAEARLGGLFDVNERMSQLQAPEFASIKEACLAVAADPAWLNLPVIDALAATEGYGTDRAANDFNWAVMVLGGRALAGDDAATDMLGQLLLTWSAANAFEATQEVQDAYYALKRVMLPVAVSYSIIRPQLDVEDNKQLVDWIDPLVRRVDHLFAGEVDLNNHRDLADSALMVWGAVIGDAQLVAKGMDRYLATLAEARPDGSVPLETRRGSRALWYTRQLLSSLTVMAEVAKGQGNGLYAEKVDQVTIWTMMGFLLNGIHNPVLVNAYAGQNYIPGPSIDFRSQDYGFLQARGNGRHYLAFMEALAAQPPAGLGQQRTAEALQRLGIDERPLIDEFAGGNATCFWGQPE</sequence>
<dbReference type="EMBL" id="LAPV01000072">
    <property type="protein sequence ID" value="KKC33949.1"/>
    <property type="molecule type" value="Genomic_DNA"/>
</dbReference>
<proteinExistence type="predicted"/>
<evidence type="ECO:0000259" key="4">
    <source>
        <dbReference type="Pfam" id="PF05426"/>
    </source>
</evidence>
<keyword evidence="1 3" id="KW-0732">Signal</keyword>
<dbReference type="Proteomes" id="UP000033519">
    <property type="component" value="Unassembled WGS sequence"/>
</dbReference>
<keyword evidence="2 6" id="KW-0456">Lyase</keyword>
<dbReference type="GO" id="GO:0016829">
    <property type="term" value="F:lyase activity"/>
    <property type="evidence" value="ECO:0007669"/>
    <property type="project" value="UniProtKB-KW"/>
</dbReference>
<protein>
    <submittedName>
        <fullName evidence="5">Alginate lyase</fullName>
    </submittedName>
    <submittedName>
        <fullName evidence="6">Poly(Beta-D-mannuronate) lyase</fullName>
    </submittedName>
</protein>
<dbReference type="OrthoDB" id="7210452at2"/>
<keyword evidence="7" id="KW-1185">Reference proteome</keyword>
<evidence type="ECO:0000313" key="6">
    <source>
        <dbReference type="EMBL" id="SFD17976.1"/>
    </source>
</evidence>
<evidence type="ECO:0000313" key="5">
    <source>
        <dbReference type="EMBL" id="KKC33949.1"/>
    </source>
</evidence>
<evidence type="ECO:0000256" key="3">
    <source>
        <dbReference type="SAM" id="SignalP"/>
    </source>
</evidence>
<gene>
    <name evidence="6" type="ORF">SAMN04488059_12615</name>
    <name evidence="5" type="ORF">WH91_05685</name>
</gene>
<feature type="signal peptide" evidence="3">
    <location>
        <begin position="1"/>
        <end position="22"/>
    </location>
</feature>
<dbReference type="Pfam" id="PF05426">
    <property type="entry name" value="Alginate_lyase"/>
    <property type="match status" value="1"/>
</dbReference>
<dbReference type="PROSITE" id="PS51257">
    <property type="entry name" value="PROKAR_LIPOPROTEIN"/>
    <property type="match status" value="1"/>
</dbReference>
<evidence type="ECO:0000313" key="8">
    <source>
        <dbReference type="Proteomes" id="UP000182258"/>
    </source>
</evidence>
<reference evidence="6 8" key="2">
    <citation type="submission" date="2016-10" db="EMBL/GenBank/DDBJ databases">
        <authorList>
            <person name="de Groot N.N."/>
        </authorList>
    </citation>
    <scope>NUCLEOTIDE SEQUENCE [LARGE SCALE GENOMIC DNA]</scope>
    <source>
        <strain evidence="6 8">CGMCC 1.10210</strain>
    </source>
</reference>
<dbReference type="STRING" id="728005.SAMN04488059_12615"/>
<evidence type="ECO:0000313" key="7">
    <source>
        <dbReference type="Proteomes" id="UP000033519"/>
    </source>
</evidence>
<evidence type="ECO:0000256" key="2">
    <source>
        <dbReference type="ARBA" id="ARBA00023239"/>
    </source>
</evidence>
<dbReference type="EMBL" id="FOMB01000026">
    <property type="protein sequence ID" value="SFD17976.1"/>
    <property type="molecule type" value="Genomic_DNA"/>
</dbReference>
<accession>A0A0F5Q1J4</accession>
<dbReference type="SUPFAM" id="SSF48230">
    <property type="entry name" value="Chondroitin AC/alginate lyase"/>
    <property type="match status" value="1"/>
</dbReference>
<dbReference type="InterPro" id="IPR008929">
    <property type="entry name" value="Chondroitin_lyas"/>
</dbReference>
<dbReference type="PATRIC" id="fig|728005.3.peg.3563"/>